<evidence type="ECO:0000313" key="2">
    <source>
        <dbReference type="Proteomes" id="UP000242715"/>
    </source>
</evidence>
<dbReference type="AlphaFoldDB" id="A0A2Z6NJN6"/>
<organism evidence="1 2">
    <name type="scientific">Trifolium subterraneum</name>
    <name type="common">Subterranean clover</name>
    <dbReference type="NCBI Taxonomy" id="3900"/>
    <lineage>
        <taxon>Eukaryota</taxon>
        <taxon>Viridiplantae</taxon>
        <taxon>Streptophyta</taxon>
        <taxon>Embryophyta</taxon>
        <taxon>Tracheophyta</taxon>
        <taxon>Spermatophyta</taxon>
        <taxon>Magnoliopsida</taxon>
        <taxon>eudicotyledons</taxon>
        <taxon>Gunneridae</taxon>
        <taxon>Pentapetalae</taxon>
        <taxon>rosids</taxon>
        <taxon>fabids</taxon>
        <taxon>Fabales</taxon>
        <taxon>Fabaceae</taxon>
        <taxon>Papilionoideae</taxon>
        <taxon>50 kb inversion clade</taxon>
        <taxon>NPAAA clade</taxon>
        <taxon>Hologalegina</taxon>
        <taxon>IRL clade</taxon>
        <taxon>Trifolieae</taxon>
        <taxon>Trifolium</taxon>
    </lineage>
</organism>
<evidence type="ECO:0000313" key="1">
    <source>
        <dbReference type="EMBL" id="GAU36670.1"/>
    </source>
</evidence>
<sequence length="54" mass="5709">MNQAATTNIEALPKMDKDINGLLQIPVVFATWVVAFSTTTCPICSKAVVGMGPN</sequence>
<proteinExistence type="predicted"/>
<accession>A0A2Z6NJN6</accession>
<protein>
    <submittedName>
        <fullName evidence="1">Uncharacterized protein</fullName>
    </submittedName>
</protein>
<dbReference type="Proteomes" id="UP000242715">
    <property type="component" value="Unassembled WGS sequence"/>
</dbReference>
<gene>
    <name evidence="1" type="ORF">TSUD_15830</name>
</gene>
<dbReference type="EMBL" id="DF973637">
    <property type="protein sequence ID" value="GAU36670.1"/>
    <property type="molecule type" value="Genomic_DNA"/>
</dbReference>
<keyword evidence="2" id="KW-1185">Reference proteome</keyword>
<reference evidence="2" key="1">
    <citation type="journal article" date="2017" name="Front. Plant Sci.">
        <title>Climate Clever Clovers: New Paradigm to Reduce the Environmental Footprint of Ruminants by Breeding Low Methanogenic Forages Utilizing Haplotype Variation.</title>
        <authorList>
            <person name="Kaur P."/>
            <person name="Appels R."/>
            <person name="Bayer P.E."/>
            <person name="Keeble-Gagnere G."/>
            <person name="Wang J."/>
            <person name="Hirakawa H."/>
            <person name="Shirasawa K."/>
            <person name="Vercoe P."/>
            <person name="Stefanova K."/>
            <person name="Durmic Z."/>
            <person name="Nichols P."/>
            <person name="Revell C."/>
            <person name="Isobe S.N."/>
            <person name="Edwards D."/>
            <person name="Erskine W."/>
        </authorList>
    </citation>
    <scope>NUCLEOTIDE SEQUENCE [LARGE SCALE GENOMIC DNA]</scope>
    <source>
        <strain evidence="2">cv. Daliak</strain>
    </source>
</reference>
<name>A0A2Z6NJN6_TRISU</name>